<evidence type="ECO:0000256" key="1">
    <source>
        <dbReference type="SAM" id="SignalP"/>
    </source>
</evidence>
<proteinExistence type="predicted"/>
<reference evidence="2 3" key="1">
    <citation type="submission" date="2023-07" db="EMBL/GenBank/DDBJ databases">
        <title>Sorghum-associated microbial communities from plants grown in Nebraska, USA.</title>
        <authorList>
            <person name="Schachtman D."/>
        </authorList>
    </citation>
    <scope>NUCLEOTIDE SEQUENCE [LARGE SCALE GENOMIC DNA]</scope>
    <source>
        <strain evidence="2 3">BE316</strain>
    </source>
</reference>
<evidence type="ECO:0000313" key="3">
    <source>
        <dbReference type="Proteomes" id="UP001180825"/>
    </source>
</evidence>
<gene>
    <name evidence="2" type="ORF">J2X21_005406</name>
</gene>
<keyword evidence="3" id="KW-1185">Reference proteome</keyword>
<feature type="chain" id="PRO_5046314645" evidence="1">
    <location>
        <begin position="24"/>
        <end position="142"/>
    </location>
</feature>
<feature type="signal peptide" evidence="1">
    <location>
        <begin position="1"/>
        <end position="23"/>
    </location>
</feature>
<name>A0ABU2AG85_9BURK</name>
<organism evidence="2 3">
    <name type="scientific">Roseateles asaccharophilus</name>
    <dbReference type="NCBI Taxonomy" id="582607"/>
    <lineage>
        <taxon>Bacteria</taxon>
        <taxon>Pseudomonadati</taxon>
        <taxon>Pseudomonadota</taxon>
        <taxon>Betaproteobacteria</taxon>
        <taxon>Burkholderiales</taxon>
        <taxon>Sphaerotilaceae</taxon>
        <taxon>Roseateles</taxon>
    </lineage>
</organism>
<dbReference type="EMBL" id="JAVDXV010000015">
    <property type="protein sequence ID" value="MDR7336232.1"/>
    <property type="molecule type" value="Genomic_DNA"/>
</dbReference>
<sequence>MRATLRCFLISLLILALPLKGLAAAGDMACGPAHSGTESGEHHHAADSASDHHHAHAVITLAVAHEVSGAMLADGEHSSSKADVSPATKCMKCAPCCGAAMPHAGSPTLATVFNADTVLQDIRYLAVGGRIDRIDRPPRSHS</sequence>
<dbReference type="RefSeq" id="WP_310333228.1">
    <property type="nucleotide sequence ID" value="NZ_JAVDXV010000015.1"/>
</dbReference>
<comment type="caution">
    <text evidence="2">The sequence shown here is derived from an EMBL/GenBank/DDBJ whole genome shotgun (WGS) entry which is preliminary data.</text>
</comment>
<keyword evidence="1" id="KW-0732">Signal</keyword>
<protein>
    <submittedName>
        <fullName evidence="2">Uncharacterized protein</fullName>
    </submittedName>
</protein>
<dbReference type="Proteomes" id="UP001180825">
    <property type="component" value="Unassembled WGS sequence"/>
</dbReference>
<accession>A0ABU2AG85</accession>
<evidence type="ECO:0000313" key="2">
    <source>
        <dbReference type="EMBL" id="MDR7336232.1"/>
    </source>
</evidence>